<evidence type="ECO:0000313" key="3">
    <source>
        <dbReference type="Proteomes" id="UP000735302"/>
    </source>
</evidence>
<feature type="compositionally biased region" description="Acidic residues" evidence="1">
    <location>
        <begin position="31"/>
        <end position="45"/>
    </location>
</feature>
<evidence type="ECO:0000256" key="1">
    <source>
        <dbReference type="SAM" id="MobiDB-lite"/>
    </source>
</evidence>
<name>A0AAV3YVZ9_9GAST</name>
<comment type="caution">
    <text evidence="2">The sequence shown here is derived from an EMBL/GenBank/DDBJ whole genome shotgun (WGS) entry which is preliminary data.</text>
</comment>
<sequence length="87" mass="9798">MKLLLDLTTSTWLEHRKNHAAADKDYVTDQFDSDEGDKYDDDDDKDGNAHDDGNRMKGSSAADINSSLVTYPMRTITLRSQSSPQFL</sequence>
<dbReference type="AlphaFoldDB" id="A0AAV3YVZ9"/>
<protein>
    <submittedName>
        <fullName evidence="2">Uncharacterized protein</fullName>
    </submittedName>
</protein>
<organism evidence="2 3">
    <name type="scientific">Plakobranchus ocellatus</name>
    <dbReference type="NCBI Taxonomy" id="259542"/>
    <lineage>
        <taxon>Eukaryota</taxon>
        <taxon>Metazoa</taxon>
        <taxon>Spiralia</taxon>
        <taxon>Lophotrochozoa</taxon>
        <taxon>Mollusca</taxon>
        <taxon>Gastropoda</taxon>
        <taxon>Heterobranchia</taxon>
        <taxon>Euthyneura</taxon>
        <taxon>Panpulmonata</taxon>
        <taxon>Sacoglossa</taxon>
        <taxon>Placobranchoidea</taxon>
        <taxon>Plakobranchidae</taxon>
        <taxon>Plakobranchus</taxon>
    </lineage>
</organism>
<proteinExistence type="predicted"/>
<dbReference type="EMBL" id="BLXT01001484">
    <property type="protein sequence ID" value="GFN85913.1"/>
    <property type="molecule type" value="Genomic_DNA"/>
</dbReference>
<gene>
    <name evidence="2" type="ORF">PoB_001241900</name>
</gene>
<accession>A0AAV3YVZ9</accession>
<keyword evidence="3" id="KW-1185">Reference proteome</keyword>
<feature type="compositionally biased region" description="Basic and acidic residues" evidence="1">
    <location>
        <begin position="46"/>
        <end position="55"/>
    </location>
</feature>
<feature type="region of interest" description="Disordered" evidence="1">
    <location>
        <begin position="23"/>
        <end position="63"/>
    </location>
</feature>
<reference evidence="2 3" key="1">
    <citation type="journal article" date="2021" name="Elife">
        <title>Chloroplast acquisition without the gene transfer in kleptoplastic sea slugs, Plakobranchus ocellatus.</title>
        <authorList>
            <person name="Maeda T."/>
            <person name="Takahashi S."/>
            <person name="Yoshida T."/>
            <person name="Shimamura S."/>
            <person name="Takaki Y."/>
            <person name="Nagai Y."/>
            <person name="Toyoda A."/>
            <person name="Suzuki Y."/>
            <person name="Arimoto A."/>
            <person name="Ishii H."/>
            <person name="Satoh N."/>
            <person name="Nishiyama T."/>
            <person name="Hasebe M."/>
            <person name="Maruyama T."/>
            <person name="Minagawa J."/>
            <person name="Obokata J."/>
            <person name="Shigenobu S."/>
        </authorList>
    </citation>
    <scope>NUCLEOTIDE SEQUENCE [LARGE SCALE GENOMIC DNA]</scope>
</reference>
<dbReference type="Proteomes" id="UP000735302">
    <property type="component" value="Unassembled WGS sequence"/>
</dbReference>
<evidence type="ECO:0000313" key="2">
    <source>
        <dbReference type="EMBL" id="GFN85913.1"/>
    </source>
</evidence>